<organism evidence="1 2">
    <name type="scientific">Brassica cretica</name>
    <name type="common">Mustard</name>
    <dbReference type="NCBI Taxonomy" id="69181"/>
    <lineage>
        <taxon>Eukaryota</taxon>
        <taxon>Viridiplantae</taxon>
        <taxon>Streptophyta</taxon>
        <taxon>Embryophyta</taxon>
        <taxon>Tracheophyta</taxon>
        <taxon>Spermatophyta</taxon>
        <taxon>Magnoliopsida</taxon>
        <taxon>eudicotyledons</taxon>
        <taxon>Gunneridae</taxon>
        <taxon>Pentapetalae</taxon>
        <taxon>rosids</taxon>
        <taxon>malvids</taxon>
        <taxon>Brassicales</taxon>
        <taxon>Brassicaceae</taxon>
        <taxon>Brassiceae</taxon>
        <taxon>Brassica</taxon>
    </lineage>
</organism>
<evidence type="ECO:0000313" key="2">
    <source>
        <dbReference type="Proteomes" id="UP000712600"/>
    </source>
</evidence>
<name>A0A8S9PQ81_BRACR</name>
<reference evidence="1" key="1">
    <citation type="submission" date="2019-12" db="EMBL/GenBank/DDBJ databases">
        <title>Genome sequencing and annotation of Brassica cretica.</title>
        <authorList>
            <person name="Studholme D.J."/>
            <person name="Sarris P."/>
        </authorList>
    </citation>
    <scope>NUCLEOTIDE SEQUENCE</scope>
    <source>
        <strain evidence="1">PFS-109/04</strain>
        <tissue evidence="1">Leaf</tissue>
    </source>
</reference>
<evidence type="ECO:0000313" key="1">
    <source>
        <dbReference type="EMBL" id="KAF3523418.1"/>
    </source>
</evidence>
<gene>
    <name evidence="1" type="ORF">F2Q69_00049284</name>
</gene>
<dbReference type="Proteomes" id="UP000712600">
    <property type="component" value="Unassembled WGS sequence"/>
</dbReference>
<sequence>MYAATSTTMVAASSSLRSLFRDDPKGLCGDLSLSSIVFQGVFVVISASLRAFDGL</sequence>
<comment type="caution">
    <text evidence="1">The sequence shown here is derived from an EMBL/GenBank/DDBJ whole genome shotgun (WGS) entry which is preliminary data.</text>
</comment>
<dbReference type="AlphaFoldDB" id="A0A8S9PQ81"/>
<accession>A0A8S9PQ81</accession>
<proteinExistence type="predicted"/>
<protein>
    <submittedName>
        <fullName evidence="1">Uncharacterized protein</fullName>
    </submittedName>
</protein>
<dbReference type="EMBL" id="QGKX02001347">
    <property type="protein sequence ID" value="KAF3523418.1"/>
    <property type="molecule type" value="Genomic_DNA"/>
</dbReference>